<dbReference type="SUPFAM" id="SSF55874">
    <property type="entry name" value="ATPase domain of HSP90 chaperone/DNA topoisomerase II/histidine kinase"/>
    <property type="match status" value="1"/>
</dbReference>
<evidence type="ECO:0000256" key="2">
    <source>
        <dbReference type="ARBA" id="ARBA00004651"/>
    </source>
</evidence>
<dbReference type="Pfam" id="PF00512">
    <property type="entry name" value="HisKA"/>
    <property type="match status" value="1"/>
</dbReference>
<keyword evidence="10" id="KW-0067">ATP-binding</keyword>
<evidence type="ECO:0000256" key="14">
    <source>
        <dbReference type="SAM" id="Phobius"/>
    </source>
</evidence>
<dbReference type="PROSITE" id="PS50885">
    <property type="entry name" value="HAMP"/>
    <property type="match status" value="1"/>
</dbReference>
<evidence type="ECO:0000256" key="9">
    <source>
        <dbReference type="ARBA" id="ARBA00022777"/>
    </source>
</evidence>
<dbReference type="InterPro" id="IPR003660">
    <property type="entry name" value="HAMP_dom"/>
</dbReference>
<dbReference type="InterPro" id="IPR004358">
    <property type="entry name" value="Sig_transdc_His_kin-like_C"/>
</dbReference>
<dbReference type="Gene3D" id="1.10.287.130">
    <property type="match status" value="1"/>
</dbReference>
<dbReference type="FunFam" id="3.30.565.10:FF:000006">
    <property type="entry name" value="Sensor histidine kinase WalK"/>
    <property type="match status" value="1"/>
</dbReference>
<dbReference type="GO" id="GO:0000155">
    <property type="term" value="F:phosphorelay sensor kinase activity"/>
    <property type="evidence" value="ECO:0007669"/>
    <property type="project" value="InterPro"/>
</dbReference>
<dbReference type="EC" id="2.7.13.3" evidence="3"/>
<gene>
    <name evidence="17" type="ORF">DCCM_3880</name>
</gene>
<organism evidence="17 18">
    <name type="scientific">Desulfocucumis palustris</name>
    <dbReference type="NCBI Taxonomy" id="1898651"/>
    <lineage>
        <taxon>Bacteria</taxon>
        <taxon>Bacillati</taxon>
        <taxon>Bacillota</taxon>
        <taxon>Clostridia</taxon>
        <taxon>Eubacteriales</taxon>
        <taxon>Desulfocucumaceae</taxon>
        <taxon>Desulfocucumis</taxon>
    </lineage>
</organism>
<dbReference type="InterPro" id="IPR003661">
    <property type="entry name" value="HisK_dim/P_dom"/>
</dbReference>
<dbReference type="SUPFAM" id="SSF47384">
    <property type="entry name" value="Homodimeric domain of signal transducing histidine kinase"/>
    <property type="match status" value="1"/>
</dbReference>
<dbReference type="PRINTS" id="PR00344">
    <property type="entry name" value="BCTRLSENSOR"/>
</dbReference>
<dbReference type="CDD" id="cd06225">
    <property type="entry name" value="HAMP"/>
    <property type="match status" value="1"/>
</dbReference>
<keyword evidence="11 14" id="KW-1133">Transmembrane helix</keyword>
<dbReference type="GO" id="GO:0005524">
    <property type="term" value="F:ATP binding"/>
    <property type="evidence" value="ECO:0007669"/>
    <property type="project" value="UniProtKB-KW"/>
</dbReference>
<evidence type="ECO:0000256" key="11">
    <source>
        <dbReference type="ARBA" id="ARBA00022989"/>
    </source>
</evidence>
<dbReference type="RefSeq" id="WP_104373017.1">
    <property type="nucleotide sequence ID" value="NZ_BFAV01000150.1"/>
</dbReference>
<evidence type="ECO:0000313" key="17">
    <source>
        <dbReference type="EMBL" id="GBF34760.1"/>
    </source>
</evidence>
<dbReference type="SMART" id="SM00388">
    <property type="entry name" value="HisKA"/>
    <property type="match status" value="1"/>
</dbReference>
<evidence type="ECO:0000256" key="13">
    <source>
        <dbReference type="ARBA" id="ARBA00023136"/>
    </source>
</evidence>
<keyword evidence="6" id="KW-0808">Transferase</keyword>
<dbReference type="Gene3D" id="3.30.565.10">
    <property type="entry name" value="Histidine kinase-like ATPase, C-terminal domain"/>
    <property type="match status" value="1"/>
</dbReference>
<dbReference type="Proteomes" id="UP000239549">
    <property type="component" value="Unassembled WGS sequence"/>
</dbReference>
<dbReference type="InterPro" id="IPR050398">
    <property type="entry name" value="HssS/ArlS-like"/>
</dbReference>
<evidence type="ECO:0000256" key="12">
    <source>
        <dbReference type="ARBA" id="ARBA00023012"/>
    </source>
</evidence>
<proteinExistence type="predicted"/>
<evidence type="ECO:0000256" key="4">
    <source>
        <dbReference type="ARBA" id="ARBA00022475"/>
    </source>
</evidence>
<dbReference type="Gene3D" id="6.10.340.10">
    <property type="match status" value="1"/>
</dbReference>
<dbReference type="PANTHER" id="PTHR45528">
    <property type="entry name" value="SENSOR HISTIDINE KINASE CPXA"/>
    <property type="match status" value="1"/>
</dbReference>
<keyword evidence="7 14" id="KW-0812">Transmembrane</keyword>
<keyword evidence="5" id="KW-0597">Phosphoprotein</keyword>
<feature type="transmembrane region" description="Helical" evidence="14">
    <location>
        <begin position="50"/>
        <end position="69"/>
    </location>
</feature>
<dbReference type="CDD" id="cd00082">
    <property type="entry name" value="HisKA"/>
    <property type="match status" value="1"/>
</dbReference>
<dbReference type="InterPro" id="IPR036890">
    <property type="entry name" value="HATPase_C_sf"/>
</dbReference>
<protein>
    <recommendedName>
        <fullName evidence="3">histidine kinase</fullName>
        <ecNumber evidence="3">2.7.13.3</ecNumber>
    </recommendedName>
</protein>
<dbReference type="SMART" id="SM00304">
    <property type="entry name" value="HAMP"/>
    <property type="match status" value="1"/>
</dbReference>
<evidence type="ECO:0000256" key="6">
    <source>
        <dbReference type="ARBA" id="ARBA00022679"/>
    </source>
</evidence>
<keyword evidence="12" id="KW-0902">Two-component regulatory system</keyword>
<evidence type="ECO:0000313" key="18">
    <source>
        <dbReference type="Proteomes" id="UP000239549"/>
    </source>
</evidence>
<evidence type="ECO:0000259" key="15">
    <source>
        <dbReference type="PROSITE" id="PS50109"/>
    </source>
</evidence>
<evidence type="ECO:0000256" key="10">
    <source>
        <dbReference type="ARBA" id="ARBA00022840"/>
    </source>
</evidence>
<accession>A0A2L2XF30</accession>
<keyword evidence="13 14" id="KW-0472">Membrane</keyword>
<comment type="caution">
    <text evidence="17">The sequence shown here is derived from an EMBL/GenBank/DDBJ whole genome shotgun (WGS) entry which is preliminary data.</text>
</comment>
<comment type="subcellular location">
    <subcellularLocation>
        <location evidence="2">Cell membrane</location>
        <topology evidence="2">Multi-pass membrane protein</topology>
    </subcellularLocation>
</comment>
<dbReference type="InterPro" id="IPR003594">
    <property type="entry name" value="HATPase_dom"/>
</dbReference>
<evidence type="ECO:0000256" key="3">
    <source>
        <dbReference type="ARBA" id="ARBA00012438"/>
    </source>
</evidence>
<dbReference type="Pfam" id="PF02518">
    <property type="entry name" value="HATPase_c"/>
    <property type="match status" value="1"/>
</dbReference>
<evidence type="ECO:0000256" key="1">
    <source>
        <dbReference type="ARBA" id="ARBA00000085"/>
    </source>
</evidence>
<dbReference type="InterPro" id="IPR005467">
    <property type="entry name" value="His_kinase_dom"/>
</dbReference>
<feature type="domain" description="HAMP" evidence="16">
    <location>
        <begin position="99"/>
        <end position="151"/>
    </location>
</feature>
<dbReference type="PROSITE" id="PS50109">
    <property type="entry name" value="HIS_KIN"/>
    <property type="match status" value="1"/>
</dbReference>
<keyword evidence="18" id="KW-1185">Reference proteome</keyword>
<sequence>MDNGNKHRHFFAEIERRRGNRKDFDHFFDKIERRRRYHREFHRMHKSIKYFRPAALLFNLIILFLLINLGGLKAIIIFIAIMLIAKEVAQIFFLLRLEKRIFKPIEELKNGVEEIARGNYQVEVKCNVRNEIGLLVDAFNHMARKLRESEKIKSEYEENRKELIASISHDLKTPITSIQGYIEAIVEGDGLPAKNKDKYLQIIYRNIVYVNKLIDDLFLFSKLDMQKLNFQFEKVSIRAFMKDLMEEFKYELEERQLQFTYADEMEQDLPVSIDRKRIHQAVRNIIGNALKYGPEEGLIIKTRLYKQEDYICIAVDDNGPGISEDKLPYIFNRFYRIDNERTKDLLSTGLGLAIARELVEAHGGTITVSSREGLGTCFNITLPAGLNGEGVYE</sequence>
<dbReference type="Pfam" id="PF00672">
    <property type="entry name" value="HAMP"/>
    <property type="match status" value="1"/>
</dbReference>
<dbReference type="SUPFAM" id="SSF158472">
    <property type="entry name" value="HAMP domain-like"/>
    <property type="match status" value="1"/>
</dbReference>
<evidence type="ECO:0000259" key="16">
    <source>
        <dbReference type="PROSITE" id="PS50885"/>
    </source>
</evidence>
<dbReference type="InterPro" id="IPR036097">
    <property type="entry name" value="HisK_dim/P_sf"/>
</dbReference>
<dbReference type="CDD" id="cd00075">
    <property type="entry name" value="HATPase"/>
    <property type="match status" value="1"/>
</dbReference>
<dbReference type="GO" id="GO:0005886">
    <property type="term" value="C:plasma membrane"/>
    <property type="evidence" value="ECO:0007669"/>
    <property type="project" value="UniProtKB-SubCell"/>
</dbReference>
<keyword evidence="4" id="KW-1003">Cell membrane</keyword>
<reference evidence="18" key="1">
    <citation type="submission" date="2018-02" db="EMBL/GenBank/DDBJ databases">
        <title>Genome sequence of Desulfocucumis palustris strain NAW-5.</title>
        <authorList>
            <person name="Watanabe M."/>
            <person name="Kojima H."/>
            <person name="Fukui M."/>
        </authorList>
    </citation>
    <scope>NUCLEOTIDE SEQUENCE [LARGE SCALE GENOMIC DNA]</scope>
    <source>
        <strain evidence="18">NAW-5</strain>
    </source>
</reference>
<keyword evidence="9 17" id="KW-0418">Kinase</keyword>
<dbReference type="AlphaFoldDB" id="A0A2L2XF30"/>
<comment type="catalytic activity">
    <reaction evidence="1">
        <text>ATP + protein L-histidine = ADP + protein N-phospho-L-histidine.</text>
        <dbReference type="EC" id="2.7.13.3"/>
    </reaction>
</comment>
<dbReference type="OrthoDB" id="9780718at2"/>
<evidence type="ECO:0000256" key="7">
    <source>
        <dbReference type="ARBA" id="ARBA00022692"/>
    </source>
</evidence>
<evidence type="ECO:0000256" key="8">
    <source>
        <dbReference type="ARBA" id="ARBA00022741"/>
    </source>
</evidence>
<evidence type="ECO:0000256" key="5">
    <source>
        <dbReference type="ARBA" id="ARBA00022553"/>
    </source>
</evidence>
<name>A0A2L2XF30_9FIRM</name>
<dbReference type="SMART" id="SM00387">
    <property type="entry name" value="HATPase_c"/>
    <property type="match status" value="1"/>
</dbReference>
<feature type="domain" description="Histidine kinase" evidence="15">
    <location>
        <begin position="166"/>
        <end position="386"/>
    </location>
</feature>
<dbReference type="PANTHER" id="PTHR45528:SF1">
    <property type="entry name" value="SENSOR HISTIDINE KINASE CPXA"/>
    <property type="match status" value="1"/>
</dbReference>
<keyword evidence="8" id="KW-0547">Nucleotide-binding</keyword>
<dbReference type="EMBL" id="BFAV01000150">
    <property type="protein sequence ID" value="GBF34760.1"/>
    <property type="molecule type" value="Genomic_DNA"/>
</dbReference>